<comment type="caution">
    <text evidence="2">The sequence shown here is derived from an EMBL/GenBank/DDBJ whole genome shotgun (WGS) entry which is preliminary data.</text>
</comment>
<sequence>MALRRALVARVRTPRMRTAWAVLAAVLALALVGAAAGPRWNPEPLSASVSPASSSVAVLGSTGSSEIGRYETTSRLVQLELVAPDADGEGGVSTEVLIVEPIGLEEPAPAVVFLHGAGTGLAEAFSEHAQALASAGIVAVSPSKRLDTYSTFQRDYVAMADDYAVTLDLARSLPGVDPARVGLYAESEGAWVAPVLAADNPDVAFLALVSAPVVTPRQQGAFAVDAYLRAVGVPQTFLRAIPRATGAHWPADFLNYADFDVRPYLAETDVPIFMAYGTDDLSMPTVQGPQIVLGSIPGGQEQLMLRYYEGANHGIRIGSATDPVLPGFLDGLASWVLDPLAAEIEGPAVAGATPQQVHLASAVPPPRWYADGEMMLRVPLISLAVLVVGYLALAGGIAALALARRRERSAVVVGLGESATSDDPASLVAIDGDDVPGPRPHLVRGLLAFTAATAAVVLVLAAYIVAVAVLALNYSTNGIVVWGGWVLLQGLAVLAAWLGVRAVRRLVGVRPGRDVAGIVRLAGGWLVVAGLLGLLTTSAYWGAFSPVS</sequence>
<dbReference type="InterPro" id="IPR029058">
    <property type="entry name" value="AB_hydrolase_fold"/>
</dbReference>
<evidence type="ECO:0000256" key="1">
    <source>
        <dbReference type="SAM" id="Phobius"/>
    </source>
</evidence>
<dbReference type="RefSeq" id="WP_109227869.1">
    <property type="nucleotide sequence ID" value="NZ_PYHR01000002.1"/>
</dbReference>
<evidence type="ECO:0000313" key="3">
    <source>
        <dbReference type="Proteomes" id="UP000245166"/>
    </source>
</evidence>
<proteinExistence type="predicted"/>
<feature type="transmembrane region" description="Helical" evidence="1">
    <location>
        <begin position="380"/>
        <end position="403"/>
    </location>
</feature>
<dbReference type="PANTHER" id="PTHR43265">
    <property type="entry name" value="ESTERASE ESTD"/>
    <property type="match status" value="1"/>
</dbReference>
<dbReference type="Gene3D" id="3.40.50.1820">
    <property type="entry name" value="alpha/beta hydrolase"/>
    <property type="match status" value="1"/>
</dbReference>
<dbReference type="PANTHER" id="PTHR43265:SF1">
    <property type="entry name" value="ESTERASE ESTD"/>
    <property type="match status" value="1"/>
</dbReference>
<dbReference type="InterPro" id="IPR053145">
    <property type="entry name" value="AB_hydrolase_Est10"/>
</dbReference>
<dbReference type="AlphaFoldDB" id="A0A2U1ZR87"/>
<dbReference type="OrthoDB" id="9765647at2"/>
<feature type="transmembrane region" description="Helical" evidence="1">
    <location>
        <begin position="521"/>
        <end position="543"/>
    </location>
</feature>
<dbReference type="Proteomes" id="UP000245166">
    <property type="component" value="Unassembled WGS sequence"/>
</dbReference>
<accession>A0A2U1ZR87</accession>
<dbReference type="EMBL" id="PYHR01000002">
    <property type="protein sequence ID" value="PWD49486.1"/>
    <property type="molecule type" value="Genomic_DNA"/>
</dbReference>
<dbReference type="GO" id="GO:0052689">
    <property type="term" value="F:carboxylic ester hydrolase activity"/>
    <property type="evidence" value="ECO:0007669"/>
    <property type="project" value="TreeGrafter"/>
</dbReference>
<dbReference type="SUPFAM" id="SSF53474">
    <property type="entry name" value="alpha/beta-Hydrolases"/>
    <property type="match status" value="1"/>
</dbReference>
<reference evidence="2 3" key="1">
    <citation type="submission" date="2018-03" db="EMBL/GenBank/DDBJ databases">
        <title>Genome assembly of novel Miniimonas species PCH200.</title>
        <authorList>
            <person name="Thakur V."/>
            <person name="Kumar V."/>
            <person name="Singh D."/>
        </authorList>
    </citation>
    <scope>NUCLEOTIDE SEQUENCE [LARGE SCALE GENOMIC DNA]</scope>
    <source>
        <strain evidence="2 3">PCH200</strain>
    </source>
</reference>
<keyword evidence="1" id="KW-0472">Membrane</keyword>
<feature type="transmembrane region" description="Helical" evidence="1">
    <location>
        <begin position="446"/>
        <end position="473"/>
    </location>
</feature>
<gene>
    <name evidence="2" type="ORF">C8046_00865</name>
</gene>
<feature type="transmembrane region" description="Helical" evidence="1">
    <location>
        <begin position="479"/>
        <end position="500"/>
    </location>
</feature>
<keyword evidence="1" id="KW-0812">Transmembrane</keyword>
<keyword evidence="2" id="KW-0378">Hydrolase</keyword>
<name>A0A2U1ZR87_9MICO</name>
<evidence type="ECO:0000313" key="2">
    <source>
        <dbReference type="EMBL" id="PWD49486.1"/>
    </source>
</evidence>
<protein>
    <submittedName>
        <fullName evidence="2">Alpha/beta hydrolase</fullName>
    </submittedName>
</protein>
<organism evidence="2 3">
    <name type="scientific">Serinibacter arcticus</name>
    <dbReference type="NCBI Taxonomy" id="1655435"/>
    <lineage>
        <taxon>Bacteria</taxon>
        <taxon>Bacillati</taxon>
        <taxon>Actinomycetota</taxon>
        <taxon>Actinomycetes</taxon>
        <taxon>Micrococcales</taxon>
        <taxon>Beutenbergiaceae</taxon>
        <taxon>Serinibacter</taxon>
    </lineage>
</organism>
<keyword evidence="3" id="KW-1185">Reference proteome</keyword>
<keyword evidence="1" id="KW-1133">Transmembrane helix</keyword>